<accession>A0A730HUW7</accession>
<sequence>MKTRLLLTAITFFMFGCSGHEREYNFKMDYPVDAARLSLGGDIHVNIDCAKRKVNVISDSSNGIFSRHINNRISNICYKKTDTLDVVYRFEPAKGVKQDMIATQYPRVPPVSNSDKLSDGDS</sequence>
<dbReference type="AlphaFoldDB" id="A0A730HUW7"/>
<evidence type="ECO:0000313" key="1">
    <source>
        <dbReference type="EMBL" id="HAE3751543.1"/>
    </source>
</evidence>
<evidence type="ECO:0008006" key="2">
    <source>
        <dbReference type="Google" id="ProtNLM"/>
    </source>
</evidence>
<reference evidence="1" key="1">
    <citation type="journal article" date="2018" name="Genome Biol.">
        <title>SKESA: strategic k-mer extension for scrupulous assemblies.</title>
        <authorList>
            <person name="Souvorov A."/>
            <person name="Agarwala R."/>
            <person name="Lipman D.J."/>
        </authorList>
    </citation>
    <scope>NUCLEOTIDE SEQUENCE</scope>
    <source>
        <strain evidence="1">11-7712</strain>
    </source>
</reference>
<protein>
    <recommendedName>
        <fullName evidence="2">Lipoprotein</fullName>
    </recommendedName>
</protein>
<comment type="caution">
    <text evidence="1">The sequence shown here is derived from an EMBL/GenBank/DDBJ whole genome shotgun (WGS) entry which is preliminary data.</text>
</comment>
<dbReference type="PROSITE" id="PS51257">
    <property type="entry name" value="PROKAR_LIPOPROTEIN"/>
    <property type="match status" value="1"/>
</dbReference>
<name>A0A730HUW7_SALET</name>
<organism evidence="1">
    <name type="scientific">Salmonella enterica subsp. enterica serovar Cerro</name>
    <dbReference type="NCBI Taxonomy" id="340188"/>
    <lineage>
        <taxon>Bacteria</taxon>
        <taxon>Pseudomonadati</taxon>
        <taxon>Pseudomonadota</taxon>
        <taxon>Gammaproteobacteria</taxon>
        <taxon>Enterobacterales</taxon>
        <taxon>Enterobacteriaceae</taxon>
        <taxon>Salmonella</taxon>
    </lineage>
</organism>
<gene>
    <name evidence="1" type="ORF">G4A16_001281</name>
</gene>
<proteinExistence type="predicted"/>
<reference evidence="1" key="2">
    <citation type="submission" date="2018-07" db="EMBL/GenBank/DDBJ databases">
        <authorList>
            <consortium name="NCBI Pathogen Detection Project"/>
        </authorList>
    </citation>
    <scope>NUCLEOTIDE SEQUENCE</scope>
    <source>
        <strain evidence="1">11-7712</strain>
    </source>
</reference>
<dbReference type="EMBL" id="DAARSL010000005">
    <property type="protein sequence ID" value="HAE3751543.1"/>
    <property type="molecule type" value="Genomic_DNA"/>
</dbReference>